<dbReference type="HOGENOM" id="CLU_1832935_0_0_14"/>
<evidence type="ECO:0000313" key="1">
    <source>
        <dbReference type="EMBL" id="CBY92610.1"/>
    </source>
</evidence>
<gene>
    <name evidence="1" type="ordered locus">HF1_06020</name>
</gene>
<accession>E8ZHI9</accession>
<evidence type="ECO:0000313" key="2">
    <source>
        <dbReference type="Proteomes" id="UP000008637"/>
    </source>
</evidence>
<organism evidence="1 2">
    <name type="scientific">Mycoplasma haemofelis (strain Langford 1)</name>
    <name type="common">Haemobartonella felis</name>
    <dbReference type="NCBI Taxonomy" id="941640"/>
    <lineage>
        <taxon>Bacteria</taxon>
        <taxon>Bacillati</taxon>
        <taxon>Mycoplasmatota</taxon>
        <taxon>Mollicutes</taxon>
        <taxon>Mycoplasmataceae</taxon>
        <taxon>Mycoplasma</taxon>
    </lineage>
</organism>
<dbReference type="Proteomes" id="UP000008637">
    <property type="component" value="Chromosome"/>
</dbReference>
<reference evidence="1 2" key="1">
    <citation type="journal article" date="2011" name="J. Bacteriol.">
        <title>Complete genome sequence of Mycoplasma haemofelis, a hemotropic mycoplasma.</title>
        <authorList>
            <person name="Barker E.N."/>
            <person name="Helps C.R."/>
            <person name="Peters I.R."/>
            <person name="Darby A.C."/>
            <person name="Radford A.D."/>
            <person name="Tasker S."/>
        </authorList>
    </citation>
    <scope>NUCLEOTIDE SEQUENCE [LARGE SCALE GENOMIC DNA]</scope>
    <source>
        <strain evidence="1 2">Langford 1</strain>
    </source>
</reference>
<keyword evidence="2" id="KW-1185">Reference proteome</keyword>
<sequence>MAKPLSTNDLLTMCGSIVKKDYDSDDDYKKSRRFCVIPKAVSTSPKLAGKVILKNGENNEEDKNTWGSLKTKYTATSNASKRIKGLDTLTGTSGEEWKSLRNQCKSLLEKDTTDADYDDLVEKSLIWCVKDAEGLKLADQ</sequence>
<dbReference type="AlphaFoldDB" id="E8ZHI9"/>
<dbReference type="KEGG" id="mha:HF1_06020"/>
<proteinExistence type="predicted"/>
<name>E8ZHI9_MYCHL</name>
<protein>
    <submittedName>
        <fullName evidence="1">Uncharacterized protein</fullName>
    </submittedName>
</protein>
<dbReference type="EMBL" id="FR773153">
    <property type="protein sequence ID" value="CBY92610.1"/>
    <property type="molecule type" value="Genomic_DNA"/>
</dbReference>